<dbReference type="RefSeq" id="WP_345089243.1">
    <property type="nucleotide sequence ID" value="NZ_BAABCS010000003.1"/>
</dbReference>
<reference evidence="3" key="1">
    <citation type="journal article" date="2019" name="Int. J. Syst. Evol. Microbiol.">
        <title>The Global Catalogue of Microorganisms (GCM) 10K type strain sequencing project: providing services to taxonomists for standard genome sequencing and annotation.</title>
        <authorList>
            <consortium name="The Broad Institute Genomics Platform"/>
            <consortium name="The Broad Institute Genome Sequencing Center for Infectious Disease"/>
            <person name="Wu L."/>
            <person name="Ma J."/>
        </authorList>
    </citation>
    <scope>NUCLEOTIDE SEQUENCE [LARGE SCALE GENOMIC DNA]</scope>
    <source>
        <strain evidence="3">JCM 17068</strain>
    </source>
</reference>
<organism evidence="2 3">
    <name type="scientific">Flavobacterium chungnamense</name>
    <dbReference type="NCBI Taxonomy" id="706182"/>
    <lineage>
        <taxon>Bacteria</taxon>
        <taxon>Pseudomonadati</taxon>
        <taxon>Bacteroidota</taxon>
        <taxon>Flavobacteriia</taxon>
        <taxon>Flavobacteriales</taxon>
        <taxon>Flavobacteriaceae</taxon>
        <taxon>Flavobacterium</taxon>
    </lineage>
</organism>
<keyword evidence="1" id="KW-1133">Transmembrane helix</keyword>
<evidence type="ECO:0008006" key="4">
    <source>
        <dbReference type="Google" id="ProtNLM"/>
    </source>
</evidence>
<dbReference type="Proteomes" id="UP001500426">
    <property type="component" value="Unassembled WGS sequence"/>
</dbReference>
<evidence type="ECO:0000313" key="2">
    <source>
        <dbReference type="EMBL" id="GAA4040736.1"/>
    </source>
</evidence>
<accession>A0ABP7UDQ3</accession>
<keyword evidence="1" id="KW-0472">Membrane</keyword>
<keyword evidence="3" id="KW-1185">Reference proteome</keyword>
<name>A0ABP7UDQ3_9FLAO</name>
<comment type="caution">
    <text evidence="2">The sequence shown here is derived from an EMBL/GenBank/DDBJ whole genome shotgun (WGS) entry which is preliminary data.</text>
</comment>
<dbReference type="SUPFAM" id="SSF52266">
    <property type="entry name" value="SGNH hydrolase"/>
    <property type="match status" value="1"/>
</dbReference>
<gene>
    <name evidence="2" type="ORF">GCM10022388_01590</name>
</gene>
<feature type="transmembrane region" description="Helical" evidence="1">
    <location>
        <begin position="12"/>
        <end position="31"/>
    </location>
</feature>
<keyword evidence="1" id="KW-0812">Transmembrane</keyword>
<proteinExistence type="predicted"/>
<evidence type="ECO:0000256" key="1">
    <source>
        <dbReference type="SAM" id="Phobius"/>
    </source>
</evidence>
<protein>
    <recommendedName>
        <fullName evidence="4">SGNH/GDSL hydrolase family protein</fullName>
    </recommendedName>
</protein>
<evidence type="ECO:0000313" key="3">
    <source>
        <dbReference type="Proteomes" id="UP001500426"/>
    </source>
</evidence>
<dbReference type="EMBL" id="BAABCS010000003">
    <property type="protein sequence ID" value="GAA4040736.1"/>
    <property type="molecule type" value="Genomic_DNA"/>
</dbReference>
<sequence>MKQFIQFLLKGLAILILTMILLDVLYTTVYMQSKSRNKISYIFSSKDKDFDVVFLGSSRVNNHFVPKIFNDQGYKTFNFGITRSRLEESALMLKLMVENNYKIENLILQVDLNINTNDHSEAIRSLFMPYFHTSKTIRNHYKNIPEYNKLLCIPFYRYLHYDARVGFREFYQTAVQKRTNSLDRDGFYPLMTDKRPMVAADLSKYYPKRNKAYEEIKAICKANNINLIAMTTPMCMETINRDYFNHINKVYPEIRRFENLVTEDKYFSTCGHMNKGGAEKFTKEVFNQLFKSKSKP</sequence>